<gene>
    <name evidence="1" type="ORF">L210DRAFT_3667344</name>
</gene>
<evidence type="ECO:0000313" key="1">
    <source>
        <dbReference type="EMBL" id="KAF8441064.1"/>
    </source>
</evidence>
<reference evidence="1" key="1">
    <citation type="submission" date="2019-10" db="EMBL/GenBank/DDBJ databases">
        <authorList>
            <consortium name="DOE Joint Genome Institute"/>
            <person name="Kuo A."/>
            <person name="Miyauchi S."/>
            <person name="Kiss E."/>
            <person name="Drula E."/>
            <person name="Kohler A."/>
            <person name="Sanchez-Garcia M."/>
            <person name="Andreopoulos B."/>
            <person name="Barry K.W."/>
            <person name="Bonito G."/>
            <person name="Buee M."/>
            <person name="Carver A."/>
            <person name="Chen C."/>
            <person name="Cichocki N."/>
            <person name="Clum A."/>
            <person name="Culley D."/>
            <person name="Crous P.W."/>
            <person name="Fauchery L."/>
            <person name="Girlanda M."/>
            <person name="Hayes R."/>
            <person name="Keri Z."/>
            <person name="LaButti K."/>
            <person name="Lipzen A."/>
            <person name="Lombard V."/>
            <person name="Magnuson J."/>
            <person name="Maillard F."/>
            <person name="Morin E."/>
            <person name="Murat C."/>
            <person name="Nolan M."/>
            <person name="Ohm R."/>
            <person name="Pangilinan J."/>
            <person name="Pereira M."/>
            <person name="Perotto S."/>
            <person name="Peter M."/>
            <person name="Riley R."/>
            <person name="Sitrit Y."/>
            <person name="Stielow B."/>
            <person name="Szollosi G."/>
            <person name="Zifcakova L."/>
            <person name="Stursova M."/>
            <person name="Spatafora J.W."/>
            <person name="Tedersoo L."/>
            <person name="Vaario L.-M."/>
            <person name="Yamada A."/>
            <person name="Yan M."/>
            <person name="Wang P."/>
            <person name="Xu J."/>
            <person name="Bruns T."/>
            <person name="Baldrian P."/>
            <person name="Vilgalys R."/>
            <person name="Henrissat B."/>
            <person name="Grigoriev I.V."/>
            <person name="Hibbett D."/>
            <person name="Nagy L.G."/>
            <person name="Martin F.M."/>
        </authorList>
    </citation>
    <scope>NUCLEOTIDE SEQUENCE</scope>
    <source>
        <strain evidence="1">BED1</strain>
    </source>
</reference>
<dbReference type="InterPro" id="IPR032675">
    <property type="entry name" value="LRR_dom_sf"/>
</dbReference>
<comment type="caution">
    <text evidence="1">The sequence shown here is derived from an EMBL/GenBank/DDBJ whole genome shotgun (WGS) entry which is preliminary data.</text>
</comment>
<evidence type="ECO:0000313" key="2">
    <source>
        <dbReference type="Proteomes" id="UP001194468"/>
    </source>
</evidence>
<organism evidence="1 2">
    <name type="scientific">Boletus edulis BED1</name>
    <dbReference type="NCBI Taxonomy" id="1328754"/>
    <lineage>
        <taxon>Eukaryota</taxon>
        <taxon>Fungi</taxon>
        <taxon>Dikarya</taxon>
        <taxon>Basidiomycota</taxon>
        <taxon>Agaricomycotina</taxon>
        <taxon>Agaricomycetes</taxon>
        <taxon>Agaricomycetidae</taxon>
        <taxon>Boletales</taxon>
        <taxon>Boletineae</taxon>
        <taxon>Boletaceae</taxon>
        <taxon>Boletoideae</taxon>
        <taxon>Boletus</taxon>
    </lineage>
</organism>
<dbReference type="Gene3D" id="3.80.10.10">
    <property type="entry name" value="Ribonuclease Inhibitor"/>
    <property type="match status" value="1"/>
</dbReference>
<sequence length="541" mass="61617">MPRTTYGSDATCQKPAEHHLTSGAKTRAVFTHLFYNYSLLKMGITQTQSAEQLEPQVLLPNNPFVPPKGGICLINNLPPELLSHTFELGFADDVIEDEEDIPDSYTHLDETMKIHDRETESRHVFPSFTLPISHVCQHWRNVALSTPSIWTTIEHPPYEPVSTLLKRSKSLPIDITISYGDLDKYEDDFELLSDADLDILFAMLIPHIHRWRTIKVTVSEYHHMYAFLSAVSDPSVPAAPQLTTLELYHYEDILGLDAFQHPRMANHLTLFAGSAPLLTRIVLWGVHVDWDQPWIASASNLTDLQLGCHAEDVRPSWAQFSTILRSASVLQKLSLRQSEPTAGDPADGNAPIQLIRVTNFILEVETLARFIGLFRMFHLPALKHLYLDPWGHIDDDYVDFFHELTRPAYPAQEQPRSLASRLESLKVPAHPCQVECIETLYGELQNLRSLNLSLHYYDPFFFDIISTPCTLPGHGDIWLPRLATVYVYGTSWIALRKLVLQRKEAGVPLTSLHVDRECGLDAENVDWLKENVKTFKFIEDR</sequence>
<keyword evidence="2" id="KW-1185">Reference proteome</keyword>
<reference evidence="1" key="2">
    <citation type="journal article" date="2020" name="Nat. Commun.">
        <title>Large-scale genome sequencing of mycorrhizal fungi provides insights into the early evolution of symbiotic traits.</title>
        <authorList>
            <person name="Miyauchi S."/>
            <person name="Kiss E."/>
            <person name="Kuo A."/>
            <person name="Drula E."/>
            <person name="Kohler A."/>
            <person name="Sanchez-Garcia M."/>
            <person name="Morin E."/>
            <person name="Andreopoulos B."/>
            <person name="Barry K.W."/>
            <person name="Bonito G."/>
            <person name="Buee M."/>
            <person name="Carver A."/>
            <person name="Chen C."/>
            <person name="Cichocki N."/>
            <person name="Clum A."/>
            <person name="Culley D."/>
            <person name="Crous P.W."/>
            <person name="Fauchery L."/>
            <person name="Girlanda M."/>
            <person name="Hayes R.D."/>
            <person name="Keri Z."/>
            <person name="LaButti K."/>
            <person name="Lipzen A."/>
            <person name="Lombard V."/>
            <person name="Magnuson J."/>
            <person name="Maillard F."/>
            <person name="Murat C."/>
            <person name="Nolan M."/>
            <person name="Ohm R.A."/>
            <person name="Pangilinan J."/>
            <person name="Pereira M.F."/>
            <person name="Perotto S."/>
            <person name="Peter M."/>
            <person name="Pfister S."/>
            <person name="Riley R."/>
            <person name="Sitrit Y."/>
            <person name="Stielow J.B."/>
            <person name="Szollosi G."/>
            <person name="Zifcakova L."/>
            <person name="Stursova M."/>
            <person name="Spatafora J.W."/>
            <person name="Tedersoo L."/>
            <person name="Vaario L.M."/>
            <person name="Yamada A."/>
            <person name="Yan M."/>
            <person name="Wang P."/>
            <person name="Xu J."/>
            <person name="Bruns T."/>
            <person name="Baldrian P."/>
            <person name="Vilgalys R."/>
            <person name="Dunand C."/>
            <person name="Henrissat B."/>
            <person name="Grigoriev I.V."/>
            <person name="Hibbett D."/>
            <person name="Nagy L.G."/>
            <person name="Martin F.M."/>
        </authorList>
    </citation>
    <scope>NUCLEOTIDE SEQUENCE</scope>
    <source>
        <strain evidence="1">BED1</strain>
    </source>
</reference>
<dbReference type="AlphaFoldDB" id="A0AAD4BVJ7"/>
<dbReference type="Proteomes" id="UP001194468">
    <property type="component" value="Unassembled WGS sequence"/>
</dbReference>
<proteinExistence type="predicted"/>
<dbReference type="SUPFAM" id="SSF52047">
    <property type="entry name" value="RNI-like"/>
    <property type="match status" value="1"/>
</dbReference>
<evidence type="ECO:0008006" key="3">
    <source>
        <dbReference type="Google" id="ProtNLM"/>
    </source>
</evidence>
<protein>
    <recommendedName>
        <fullName evidence="3">F-box domain-containing protein</fullName>
    </recommendedName>
</protein>
<accession>A0AAD4BVJ7</accession>
<dbReference type="EMBL" id="WHUW01000011">
    <property type="protein sequence ID" value="KAF8441064.1"/>
    <property type="molecule type" value="Genomic_DNA"/>
</dbReference>
<name>A0AAD4BVJ7_BOLED</name>